<evidence type="ECO:0000313" key="2">
    <source>
        <dbReference type="Proteomes" id="UP000239757"/>
    </source>
</evidence>
<name>A0A2P5WR23_GOSBA</name>
<dbReference type="EMBL" id="KZ666790">
    <property type="protein sequence ID" value="PPR93503.1"/>
    <property type="molecule type" value="Genomic_DNA"/>
</dbReference>
<proteinExistence type="predicted"/>
<evidence type="ECO:0000313" key="1">
    <source>
        <dbReference type="EMBL" id="PPR93503.1"/>
    </source>
</evidence>
<reference evidence="1 2" key="1">
    <citation type="submission" date="2015-01" db="EMBL/GenBank/DDBJ databases">
        <title>Genome of allotetraploid Gossypium barbadense reveals genomic plasticity and fiber elongation in cotton evolution.</title>
        <authorList>
            <person name="Chen X."/>
            <person name="Liu X."/>
            <person name="Zhao B."/>
            <person name="Zheng H."/>
            <person name="Hu Y."/>
            <person name="Lu G."/>
            <person name="Yang C."/>
            <person name="Chen J."/>
            <person name="Shan C."/>
            <person name="Zhang L."/>
            <person name="Zhou Y."/>
            <person name="Wang L."/>
            <person name="Guo W."/>
            <person name="Bai Y."/>
            <person name="Ruan J."/>
            <person name="Shangguan X."/>
            <person name="Mao Y."/>
            <person name="Jiang J."/>
            <person name="Zhu Y."/>
            <person name="Lei J."/>
            <person name="Kang H."/>
            <person name="Chen S."/>
            <person name="He X."/>
            <person name="Wang R."/>
            <person name="Wang Y."/>
            <person name="Chen J."/>
            <person name="Wang L."/>
            <person name="Yu S."/>
            <person name="Wang B."/>
            <person name="Wei J."/>
            <person name="Song S."/>
            <person name="Lu X."/>
            <person name="Gao Z."/>
            <person name="Gu W."/>
            <person name="Deng X."/>
            <person name="Ma D."/>
            <person name="Wang S."/>
            <person name="Liang W."/>
            <person name="Fang L."/>
            <person name="Cai C."/>
            <person name="Zhu X."/>
            <person name="Zhou B."/>
            <person name="Zhang Y."/>
            <person name="Chen Z."/>
            <person name="Xu S."/>
            <person name="Zhu R."/>
            <person name="Wang S."/>
            <person name="Zhang T."/>
            <person name="Zhao G."/>
        </authorList>
    </citation>
    <scope>NUCLEOTIDE SEQUENCE [LARGE SCALE GENOMIC DNA]</scope>
    <source>
        <strain evidence="2">cv. Xinhai21</strain>
        <tissue evidence="1">Leaf</tissue>
    </source>
</reference>
<accession>A0A2P5WR23</accession>
<sequence>MACRYLKEGEIADALERLGSVIEVGHDILNMEGRAKFKCKLKMGPEDDAAPFHFFEARTVVFLPRDNDIVPT</sequence>
<dbReference type="Proteomes" id="UP000239757">
    <property type="component" value="Unassembled WGS sequence"/>
</dbReference>
<dbReference type="AlphaFoldDB" id="A0A2P5WR23"/>
<gene>
    <name evidence="1" type="ORF">GOBAR_AA27169</name>
</gene>
<protein>
    <submittedName>
        <fullName evidence="1">Uncharacterized protein</fullName>
    </submittedName>
</protein>
<organism evidence="1 2">
    <name type="scientific">Gossypium barbadense</name>
    <name type="common">Sea Island cotton</name>
    <name type="synonym">Hibiscus barbadensis</name>
    <dbReference type="NCBI Taxonomy" id="3634"/>
    <lineage>
        <taxon>Eukaryota</taxon>
        <taxon>Viridiplantae</taxon>
        <taxon>Streptophyta</taxon>
        <taxon>Embryophyta</taxon>
        <taxon>Tracheophyta</taxon>
        <taxon>Spermatophyta</taxon>
        <taxon>Magnoliopsida</taxon>
        <taxon>eudicotyledons</taxon>
        <taxon>Gunneridae</taxon>
        <taxon>Pentapetalae</taxon>
        <taxon>rosids</taxon>
        <taxon>malvids</taxon>
        <taxon>Malvales</taxon>
        <taxon>Malvaceae</taxon>
        <taxon>Malvoideae</taxon>
        <taxon>Gossypium</taxon>
    </lineage>
</organism>